<feature type="non-terminal residue" evidence="2">
    <location>
        <position position="37"/>
    </location>
</feature>
<sequence>MDSLAADILLTVLAIFVGSLVLVIAGFGIAIGSSPIM</sequence>
<dbReference type="EMBL" id="UINC01006728">
    <property type="protein sequence ID" value="SVA29277.1"/>
    <property type="molecule type" value="Genomic_DNA"/>
</dbReference>
<accession>A0A381UPN3</accession>
<evidence type="ECO:0000256" key="1">
    <source>
        <dbReference type="SAM" id="Phobius"/>
    </source>
</evidence>
<keyword evidence="1" id="KW-1133">Transmembrane helix</keyword>
<keyword evidence="1" id="KW-0472">Membrane</keyword>
<dbReference type="AlphaFoldDB" id="A0A381UPN3"/>
<name>A0A381UPN3_9ZZZZ</name>
<evidence type="ECO:0000313" key="2">
    <source>
        <dbReference type="EMBL" id="SVA29277.1"/>
    </source>
</evidence>
<reference evidence="2" key="1">
    <citation type="submission" date="2018-05" db="EMBL/GenBank/DDBJ databases">
        <authorList>
            <person name="Lanie J.A."/>
            <person name="Ng W.-L."/>
            <person name="Kazmierczak K.M."/>
            <person name="Andrzejewski T.M."/>
            <person name="Davidsen T.M."/>
            <person name="Wayne K.J."/>
            <person name="Tettelin H."/>
            <person name="Glass J.I."/>
            <person name="Rusch D."/>
            <person name="Podicherti R."/>
            <person name="Tsui H.-C.T."/>
            <person name="Winkler M.E."/>
        </authorList>
    </citation>
    <scope>NUCLEOTIDE SEQUENCE</scope>
</reference>
<organism evidence="2">
    <name type="scientific">marine metagenome</name>
    <dbReference type="NCBI Taxonomy" id="408172"/>
    <lineage>
        <taxon>unclassified sequences</taxon>
        <taxon>metagenomes</taxon>
        <taxon>ecological metagenomes</taxon>
    </lineage>
</organism>
<feature type="transmembrane region" description="Helical" evidence="1">
    <location>
        <begin position="6"/>
        <end position="31"/>
    </location>
</feature>
<protein>
    <submittedName>
        <fullName evidence="2">Uncharacterized protein</fullName>
    </submittedName>
</protein>
<gene>
    <name evidence="2" type="ORF">METZ01_LOCUS82131</name>
</gene>
<proteinExistence type="predicted"/>
<keyword evidence="1" id="KW-0812">Transmembrane</keyword>